<proteinExistence type="predicted"/>
<feature type="non-terminal residue" evidence="2">
    <location>
        <position position="1"/>
    </location>
</feature>
<sequence length="213" mass="23379">CRNHPRTFSAGQAPSDEPHENIYHSFEAGSITGVPISTSKHLMYNTNTPAEKKTAWTTQPETVDDTVCLESSLSTPRGDISRHVSPEAISILEKLSPVKVISSPEAGPSIPQIFHQKESMEASIEIVIEKTASCYQRYGSKGLLKQALASSDSAPVVTKKSSPHLWLPPQDHPGRNPWMQLGLQFQGENAGRHTKTGSQNNFLRKHVRDETSG</sequence>
<name>A0A4Y7KJG7_PAPSO</name>
<dbReference type="Gramene" id="RZC72331">
    <property type="protein sequence ID" value="RZC72331"/>
    <property type="gene ID" value="C5167_035508"/>
</dbReference>
<reference evidence="2 3" key="1">
    <citation type="journal article" date="2018" name="Science">
        <title>The opium poppy genome and morphinan production.</title>
        <authorList>
            <person name="Guo L."/>
            <person name="Winzer T."/>
            <person name="Yang X."/>
            <person name="Li Y."/>
            <person name="Ning Z."/>
            <person name="He Z."/>
            <person name="Teodor R."/>
            <person name="Lu Y."/>
            <person name="Bowser T.A."/>
            <person name="Graham I.A."/>
            <person name="Ye K."/>
        </authorList>
    </citation>
    <scope>NUCLEOTIDE SEQUENCE [LARGE SCALE GENOMIC DNA]</scope>
    <source>
        <strain evidence="3">cv. HN1</strain>
        <tissue evidence="2">Leaves</tissue>
    </source>
</reference>
<dbReference type="STRING" id="3469.A0A4Y7KJG7"/>
<feature type="region of interest" description="Disordered" evidence="1">
    <location>
        <begin position="190"/>
        <end position="213"/>
    </location>
</feature>
<evidence type="ECO:0000313" key="3">
    <source>
        <dbReference type="Proteomes" id="UP000316621"/>
    </source>
</evidence>
<dbReference type="EMBL" id="CM010721">
    <property type="protein sequence ID" value="RZC72331.1"/>
    <property type="molecule type" value="Genomic_DNA"/>
</dbReference>
<evidence type="ECO:0000256" key="1">
    <source>
        <dbReference type="SAM" id="MobiDB-lite"/>
    </source>
</evidence>
<dbReference type="AlphaFoldDB" id="A0A4Y7KJG7"/>
<accession>A0A4Y7KJG7</accession>
<organism evidence="2 3">
    <name type="scientific">Papaver somniferum</name>
    <name type="common">Opium poppy</name>
    <dbReference type="NCBI Taxonomy" id="3469"/>
    <lineage>
        <taxon>Eukaryota</taxon>
        <taxon>Viridiplantae</taxon>
        <taxon>Streptophyta</taxon>
        <taxon>Embryophyta</taxon>
        <taxon>Tracheophyta</taxon>
        <taxon>Spermatophyta</taxon>
        <taxon>Magnoliopsida</taxon>
        <taxon>Ranunculales</taxon>
        <taxon>Papaveraceae</taxon>
        <taxon>Papaveroideae</taxon>
        <taxon>Papaver</taxon>
    </lineage>
</organism>
<feature type="region of interest" description="Disordered" evidence="1">
    <location>
        <begin position="1"/>
        <end position="20"/>
    </location>
</feature>
<gene>
    <name evidence="2" type="ORF">C5167_035508</name>
</gene>
<dbReference type="Proteomes" id="UP000316621">
    <property type="component" value="Chromosome 7"/>
</dbReference>
<keyword evidence="3" id="KW-1185">Reference proteome</keyword>
<evidence type="ECO:0000313" key="2">
    <source>
        <dbReference type="EMBL" id="RZC72331.1"/>
    </source>
</evidence>
<protein>
    <submittedName>
        <fullName evidence="2">Uncharacterized protein</fullName>
    </submittedName>
</protein>